<comment type="similarity">
    <text evidence="8">Belongs to the Nup188 family.</text>
</comment>
<evidence type="ECO:0000256" key="3">
    <source>
        <dbReference type="ARBA" id="ARBA00022816"/>
    </source>
</evidence>
<organism evidence="13 14">
    <name type="scientific">Metschnikowia bicuspidata</name>
    <dbReference type="NCBI Taxonomy" id="27322"/>
    <lineage>
        <taxon>Eukaryota</taxon>
        <taxon>Fungi</taxon>
        <taxon>Dikarya</taxon>
        <taxon>Ascomycota</taxon>
        <taxon>Saccharomycotina</taxon>
        <taxon>Pichiomycetes</taxon>
        <taxon>Metschnikowiaceae</taxon>
        <taxon>Metschnikowia</taxon>
    </lineage>
</organism>
<dbReference type="Pfam" id="PF10487">
    <property type="entry name" value="Nup188_N"/>
    <property type="match status" value="1"/>
</dbReference>
<feature type="domain" description="Nucleoporin Nup188 N-terminal subdomain III" evidence="12">
    <location>
        <begin position="548"/>
        <end position="960"/>
    </location>
</feature>
<dbReference type="PANTHER" id="PTHR31431:SF1">
    <property type="entry name" value="NUCLEOPORIN NUP188"/>
    <property type="match status" value="1"/>
</dbReference>
<protein>
    <recommendedName>
        <fullName evidence="9">Nucleoporin NUP188</fullName>
    </recommendedName>
</protein>
<evidence type="ECO:0000256" key="2">
    <source>
        <dbReference type="ARBA" id="ARBA00022448"/>
    </source>
</evidence>
<dbReference type="GO" id="GO:0006405">
    <property type="term" value="P:RNA export from nucleus"/>
    <property type="evidence" value="ECO:0007669"/>
    <property type="project" value="TreeGrafter"/>
</dbReference>
<evidence type="ECO:0000259" key="11">
    <source>
        <dbReference type="Pfam" id="PF18378"/>
    </source>
</evidence>
<dbReference type="InterPro" id="IPR041634">
    <property type="entry name" value="Nup188_C"/>
</dbReference>
<keyword evidence="7" id="KW-0539">Nucleus</keyword>
<gene>
    <name evidence="13" type="ORF">METBISCDRAFT_17720</name>
</gene>
<evidence type="ECO:0000256" key="1">
    <source>
        <dbReference type="ARBA" id="ARBA00004567"/>
    </source>
</evidence>
<evidence type="ECO:0000256" key="8">
    <source>
        <dbReference type="ARBA" id="ARBA00038387"/>
    </source>
</evidence>
<proteinExistence type="inferred from homology"/>
<dbReference type="Pfam" id="PF21093">
    <property type="entry name" value="Nup188_N-subdom_III"/>
    <property type="match status" value="1"/>
</dbReference>
<dbReference type="GO" id="GO:0017056">
    <property type="term" value="F:structural constituent of nuclear pore"/>
    <property type="evidence" value="ECO:0007669"/>
    <property type="project" value="InterPro"/>
</dbReference>
<evidence type="ECO:0000256" key="7">
    <source>
        <dbReference type="ARBA" id="ARBA00023242"/>
    </source>
</evidence>
<evidence type="ECO:0000256" key="5">
    <source>
        <dbReference type="ARBA" id="ARBA00023010"/>
    </source>
</evidence>
<evidence type="ECO:0000256" key="6">
    <source>
        <dbReference type="ARBA" id="ARBA00023132"/>
    </source>
</evidence>
<dbReference type="GO" id="GO:0044611">
    <property type="term" value="C:nuclear pore inner ring"/>
    <property type="evidence" value="ECO:0007669"/>
    <property type="project" value="TreeGrafter"/>
</dbReference>
<keyword evidence="2" id="KW-0813">Transport</keyword>
<keyword evidence="5" id="KW-0811">Translocation</keyword>
<reference evidence="14" key="1">
    <citation type="journal article" date="2018" name="Nat. Microbiol.">
        <title>Leveraging single-cell genomics to expand the fungal tree of life.</title>
        <authorList>
            <person name="Ahrendt S.R."/>
            <person name="Quandt C.A."/>
            <person name="Ciobanu D."/>
            <person name="Clum A."/>
            <person name="Salamov A."/>
            <person name="Andreopoulos B."/>
            <person name="Cheng J.F."/>
            <person name="Woyke T."/>
            <person name="Pelin A."/>
            <person name="Henrissat B."/>
            <person name="Reynolds N.K."/>
            <person name="Benny G.L."/>
            <person name="Smith M.E."/>
            <person name="James T.Y."/>
            <person name="Grigoriev I.V."/>
        </authorList>
    </citation>
    <scope>NUCLEOTIDE SEQUENCE [LARGE SCALE GENOMIC DNA]</scope>
    <source>
        <strain evidence="14">Baker2002</strain>
    </source>
</reference>
<evidence type="ECO:0000256" key="4">
    <source>
        <dbReference type="ARBA" id="ARBA00022927"/>
    </source>
</evidence>
<evidence type="ECO:0000259" key="10">
    <source>
        <dbReference type="Pfam" id="PF10487"/>
    </source>
</evidence>
<dbReference type="OrthoDB" id="102511at2759"/>
<dbReference type="Gene3D" id="1.25.10.70">
    <property type="match status" value="1"/>
</dbReference>
<dbReference type="EMBL" id="ML004473">
    <property type="protein sequence ID" value="RKP29848.1"/>
    <property type="molecule type" value="Genomic_DNA"/>
</dbReference>
<dbReference type="InterPro" id="IPR044840">
    <property type="entry name" value="Nup188"/>
</dbReference>
<comment type="subcellular location">
    <subcellularLocation>
        <location evidence="1">Nucleus</location>
        <location evidence="1">Nuclear pore complex</location>
    </subcellularLocation>
</comment>
<dbReference type="Pfam" id="PF18378">
    <property type="entry name" value="Nup188_C"/>
    <property type="match status" value="1"/>
</dbReference>
<name>A0A4P9ZB40_9ASCO</name>
<evidence type="ECO:0000313" key="14">
    <source>
        <dbReference type="Proteomes" id="UP000268321"/>
    </source>
</evidence>
<keyword evidence="14" id="KW-1185">Reference proteome</keyword>
<sequence>MFPNQSLAVSSGQKAPVQPIKISALWTFALALALLQAKPEGPSSLAMDEFLTHNKAVLLLPQPFAALGSSSKTVIPKDVLEITLRGVVYLGLTLDDLRIAAKVTELLNVEHKEVLRIISQTKARISAAPLPKSSLLGILSRLPDNSALEAEKALIQTYVSAILAERRMILRLLVECFNSRFDGTASAVVRGIGNAVLVGDDYVTSAIECFGRFLDSDTEFDDLLQMLTFREELAHIIHLLKFSFEIIHGNIRKTIVQKWFTIMQRTSFASSLRLSLSEKESFACLGAICTVISLQLLDLDHYFTEQDINLYLDDPQVFQLVDETIAADSRNHVIQYAWLLMIYKKFIVLEEFQQANDKFLAVVSLSDVQQSIFNLRRILRDASIFQEISELHRVLSFDDVFLVSISTLLLQAIPLITVTDEVARCYRDVFTAAPNFCKENFFANPEIARTLTLARAKFPYSLSQFLCFLAINGVFAYEELKMMKSYMCEFPSNAITNYEIDSDNTDLIKITSSLDVYPPYESKNKLSFYLQEGTKAKVINIDQSSNSVVMFLHNYNGWAFLGRVIENVLKSFDSSCDEKILIVCDTMSVIERVCEQTSTPKIRNIFEYMSSYTDDSDFVDILFRMLEQSMHNRRLDLSEKVLRIMVHLMPIIPQRIWSYLSASSLLPANGKEGLISVFFGSIESKRGQFNFTLALVKFVAALADNCLSETNDYSENAKGEILAGFVKHLNFVLESSVNCKFVDGRQKLELGLLIFSSFKKIVGTIYCIGADSITLEKPTRVFLKASNLILETFLNTESKVTRSAELIFQLIDLLASPESAFEANDPSSFLLSLWIDSAFSFSNLILTVRGAFKGLTLTSFERQVFSKLPQLVKIYLEVGHRKEVLNILSTLMAAKYKEGEAPSMLSHLGSQSSNSLLHSLATDLSNPFDDHGIKIAIYDFLCVMMEHNQHGLSVLLISGRNVFGEFSADKDNLEESGAISLLKILKLNVNQLQIYPEAVSVHLLDCLALVLNSWTAARNNDSDIEFLSRLISTLKDFQKPCSTNKEFDLIIASYKCKVISKIAEILSLIFFTTKNEECEKAFVQLLSNDTFISSLPLMFLVTDYDTEIYRAVHSRFKSVFPNFRLSQFTTTFPKRNRFGAETIYDLPIMDSLFGKHPEWTSIRQEIIQCGENIQYFNAQVALSKSFGALLTSYCRRALSKLTSSFFDLIPLLLTIRDPVDEYSQLFDSQQFFERTGLSFYLCYAVNNVNVTKSPTTAISIFSACVDILKTKSSSKTLEKKKGESDKTLMRICFLALSNLKNASDLISTNFHIFEEFFDCVIAQGVTNIVVDLQNDVYLSRTKKQASDLNGKLDFLRLILSTLKVVLSFEMILSLRTKLIDSLVKHGTVDALRSLYSFSHLIMVNDDPVFAQLSLMFTLQLMLVDLLLQQFVDSKSFIVIRESVITQPLREGGINIENAPQLHQNWTNGILPILVTCLAKGQKLNEVLLTLKAFSRQIEYCIELWAGDSSSLKVSSACVLETAQIIYLYQFLSSLAQSQEFAAVCPSDVDMPFIPGLDTPQKREDFMNFISNLLKHPKFLMSRIVPSSAEEKVLMKANDNGFVRFRENLLEEIGKLKELLSQ</sequence>
<accession>A0A4P9ZB40</accession>
<keyword evidence="6" id="KW-0906">Nuclear pore complex</keyword>
<evidence type="ECO:0000256" key="9">
    <source>
        <dbReference type="ARBA" id="ARBA00040174"/>
    </source>
</evidence>
<keyword evidence="4" id="KW-0653">Protein transport</keyword>
<dbReference type="InterPro" id="IPR018864">
    <property type="entry name" value="Nucleoporin_Nup188_N"/>
</dbReference>
<dbReference type="InterPro" id="IPR048883">
    <property type="entry name" value="Nup188_N-subdom_III"/>
</dbReference>
<keyword evidence="3" id="KW-0509">mRNA transport</keyword>
<dbReference type="GO" id="GO:0051028">
    <property type="term" value="P:mRNA transport"/>
    <property type="evidence" value="ECO:0007669"/>
    <property type="project" value="UniProtKB-KW"/>
</dbReference>
<dbReference type="PANTHER" id="PTHR31431">
    <property type="entry name" value="NUCLEOPORIN NUP188 HOMOLOG"/>
    <property type="match status" value="1"/>
</dbReference>
<evidence type="ECO:0000313" key="13">
    <source>
        <dbReference type="EMBL" id="RKP29848.1"/>
    </source>
</evidence>
<feature type="domain" description="Nuclear pore protein Nup188 C-terminal" evidence="11">
    <location>
        <begin position="1283"/>
        <end position="1611"/>
    </location>
</feature>
<evidence type="ECO:0000259" key="12">
    <source>
        <dbReference type="Pfam" id="PF21093"/>
    </source>
</evidence>
<dbReference type="Proteomes" id="UP000268321">
    <property type="component" value="Unassembled WGS sequence"/>
</dbReference>
<dbReference type="GO" id="GO:0006606">
    <property type="term" value="P:protein import into nucleus"/>
    <property type="evidence" value="ECO:0007669"/>
    <property type="project" value="TreeGrafter"/>
</dbReference>
<feature type="domain" description="Nucleoporin Nup188 N-terminal" evidence="10">
    <location>
        <begin position="46"/>
        <end position="495"/>
    </location>
</feature>